<name>A0ABR1JSJ6_9AGAR</name>
<evidence type="ECO:0000256" key="5">
    <source>
        <dbReference type="ARBA" id="ARBA00022692"/>
    </source>
</evidence>
<dbReference type="PANTHER" id="PTHR28090">
    <property type="entry name" value="PROTEIN ROT1"/>
    <property type="match status" value="1"/>
</dbReference>
<feature type="chain" id="PRO_5045751364" description="Protein ROT1" evidence="10">
    <location>
        <begin position="24"/>
        <end position="222"/>
    </location>
</feature>
<comment type="caution">
    <text evidence="11">The sequence shown here is derived from an EMBL/GenBank/DDBJ whole genome shotgun (WGS) entry which is preliminary data.</text>
</comment>
<evidence type="ECO:0000313" key="11">
    <source>
        <dbReference type="EMBL" id="KAK7464307.1"/>
    </source>
</evidence>
<evidence type="ECO:0000256" key="7">
    <source>
        <dbReference type="ARBA" id="ARBA00022824"/>
    </source>
</evidence>
<keyword evidence="8" id="KW-1133">Transmembrane helix</keyword>
<evidence type="ECO:0000313" key="12">
    <source>
        <dbReference type="Proteomes" id="UP001498398"/>
    </source>
</evidence>
<dbReference type="Proteomes" id="UP001498398">
    <property type="component" value="Unassembled WGS sequence"/>
</dbReference>
<evidence type="ECO:0000256" key="10">
    <source>
        <dbReference type="SAM" id="SignalP"/>
    </source>
</evidence>
<evidence type="ECO:0000256" key="6">
    <source>
        <dbReference type="ARBA" id="ARBA00022729"/>
    </source>
</evidence>
<feature type="signal peptide" evidence="10">
    <location>
        <begin position="1"/>
        <end position="23"/>
    </location>
</feature>
<comment type="similarity">
    <text evidence="2">Belongs to the ROT1 family.</text>
</comment>
<dbReference type="PANTHER" id="PTHR28090:SF1">
    <property type="entry name" value="PROTEIN ROT1"/>
    <property type="match status" value="1"/>
</dbReference>
<evidence type="ECO:0000256" key="2">
    <source>
        <dbReference type="ARBA" id="ARBA00007149"/>
    </source>
</evidence>
<evidence type="ECO:0000256" key="3">
    <source>
        <dbReference type="ARBA" id="ARBA00016195"/>
    </source>
</evidence>
<keyword evidence="7" id="KW-0256">Endoplasmic reticulum</keyword>
<dbReference type="EMBL" id="JBANRG010000008">
    <property type="protein sequence ID" value="KAK7464307.1"/>
    <property type="molecule type" value="Genomic_DNA"/>
</dbReference>
<keyword evidence="9" id="KW-0472">Membrane</keyword>
<keyword evidence="5" id="KW-0812">Transmembrane</keyword>
<proteinExistence type="inferred from homology"/>
<evidence type="ECO:0000256" key="8">
    <source>
        <dbReference type="ARBA" id="ARBA00022989"/>
    </source>
</evidence>
<sequence>MKAWTIPSLAASLALGLASLSTAQQVTFTDSGEQIQFDEVHNATNIVGTWSSGSRHVMTGPEFANPSNLSLNYPKSAGVSYSFTDDGWYEISRYRYDANGKDPNCITGHIFWVHGQYQMLSNGSLLMHPNGDGFQHILNRCEANSLQILDYNETEIYNFWRIYTDPRDGFKLHLFGFDNGTVAPQFQVSTTPQMLPKARLRTPPTQVLGKRDGAGLLSWWRS</sequence>
<dbReference type="InterPro" id="IPR019623">
    <property type="entry name" value="Rot1"/>
</dbReference>
<keyword evidence="6 10" id="KW-0732">Signal</keyword>
<protein>
    <recommendedName>
        <fullName evidence="4">Protein ROT1</fullName>
    </recommendedName>
    <alternativeName>
        <fullName evidence="3">Protein rot1</fullName>
    </alternativeName>
</protein>
<comment type="subcellular location">
    <subcellularLocation>
        <location evidence="1">Endoplasmic reticulum membrane</location>
        <topology evidence="1">Single-pass type I membrane protein</topology>
    </subcellularLocation>
</comment>
<evidence type="ECO:0000256" key="1">
    <source>
        <dbReference type="ARBA" id="ARBA00004115"/>
    </source>
</evidence>
<evidence type="ECO:0000256" key="9">
    <source>
        <dbReference type="ARBA" id="ARBA00023136"/>
    </source>
</evidence>
<reference evidence="11 12" key="1">
    <citation type="submission" date="2024-01" db="EMBL/GenBank/DDBJ databases">
        <title>A draft genome for the cacao thread blight pathogen Marasmiellus scandens.</title>
        <authorList>
            <person name="Baruah I.K."/>
            <person name="Leung J."/>
            <person name="Bukari Y."/>
            <person name="Amoako-Attah I."/>
            <person name="Meinhardt L.W."/>
            <person name="Bailey B.A."/>
            <person name="Cohen S.P."/>
        </authorList>
    </citation>
    <scope>NUCLEOTIDE SEQUENCE [LARGE SCALE GENOMIC DNA]</scope>
    <source>
        <strain evidence="11 12">GH-19</strain>
    </source>
</reference>
<evidence type="ECO:0000256" key="4">
    <source>
        <dbReference type="ARBA" id="ARBA00017291"/>
    </source>
</evidence>
<keyword evidence="12" id="KW-1185">Reference proteome</keyword>
<gene>
    <name evidence="11" type="primary">ROT1_1</name>
    <name evidence="11" type="ORF">VKT23_006475</name>
</gene>
<organism evidence="11 12">
    <name type="scientific">Marasmiellus scandens</name>
    <dbReference type="NCBI Taxonomy" id="2682957"/>
    <lineage>
        <taxon>Eukaryota</taxon>
        <taxon>Fungi</taxon>
        <taxon>Dikarya</taxon>
        <taxon>Basidiomycota</taxon>
        <taxon>Agaricomycotina</taxon>
        <taxon>Agaricomycetes</taxon>
        <taxon>Agaricomycetidae</taxon>
        <taxon>Agaricales</taxon>
        <taxon>Marasmiineae</taxon>
        <taxon>Omphalotaceae</taxon>
        <taxon>Marasmiellus</taxon>
    </lineage>
</organism>
<accession>A0ABR1JSJ6</accession>
<dbReference type="Pfam" id="PF10681">
    <property type="entry name" value="Rot1"/>
    <property type="match status" value="1"/>
</dbReference>